<gene>
    <name evidence="1" type="ORF">A3H61_00645</name>
</gene>
<dbReference type="Proteomes" id="UP000178315">
    <property type="component" value="Unassembled WGS sequence"/>
</dbReference>
<reference evidence="1 2" key="1">
    <citation type="journal article" date="2016" name="Nat. Commun.">
        <title>Thousands of microbial genomes shed light on interconnected biogeochemical processes in an aquifer system.</title>
        <authorList>
            <person name="Anantharaman K."/>
            <person name="Brown C.T."/>
            <person name="Hug L.A."/>
            <person name="Sharon I."/>
            <person name="Castelle C.J."/>
            <person name="Probst A.J."/>
            <person name="Thomas B.C."/>
            <person name="Singh A."/>
            <person name="Wilkins M.J."/>
            <person name="Karaoz U."/>
            <person name="Brodie E.L."/>
            <person name="Williams K.H."/>
            <person name="Hubbard S.S."/>
            <person name="Banfield J.F."/>
        </authorList>
    </citation>
    <scope>NUCLEOTIDE SEQUENCE [LARGE SCALE GENOMIC DNA]</scope>
</reference>
<proteinExistence type="predicted"/>
<name>A0A1G2ACB7_9BACT</name>
<evidence type="ECO:0000313" key="2">
    <source>
        <dbReference type="Proteomes" id="UP000178315"/>
    </source>
</evidence>
<organism evidence="1 2">
    <name type="scientific">Candidatus Jacksonbacteria bacterium RIFCSPLOWO2_02_FULL_44_20</name>
    <dbReference type="NCBI Taxonomy" id="1798460"/>
    <lineage>
        <taxon>Bacteria</taxon>
        <taxon>Candidatus Jacksoniibacteriota</taxon>
    </lineage>
</organism>
<sequence>MSQKTKIMERIKVFTTPFLQRLGQRLQSEDIIRGYIAGKAPSFSASDVKDTVIEIEALPKLDANLTAFENARVLYEALRGLDRTMASDQRLWAWLAHVPFMDYMAKRWPVTDQAEEKRARYIAQHWFVNTQTTTAYLRHGIALLWWGAHMTYDEKRDDPFELTREFFALYEYTRQLDGSLGKSDSFVHVLLDFISNNPKYFEQFKEDKVRALMRRLNFVGAYRILPALEEETFRSILSESLQ</sequence>
<dbReference type="AlphaFoldDB" id="A0A1G2ACB7"/>
<dbReference type="Pfam" id="PF19866">
    <property type="entry name" value="DUF6339"/>
    <property type="match status" value="1"/>
</dbReference>
<protein>
    <submittedName>
        <fullName evidence="1">Uncharacterized protein</fullName>
    </submittedName>
</protein>
<dbReference type="EMBL" id="MHJU01000009">
    <property type="protein sequence ID" value="OGY73680.1"/>
    <property type="molecule type" value="Genomic_DNA"/>
</dbReference>
<accession>A0A1G2ACB7</accession>
<evidence type="ECO:0000313" key="1">
    <source>
        <dbReference type="EMBL" id="OGY73680.1"/>
    </source>
</evidence>
<comment type="caution">
    <text evidence="1">The sequence shown here is derived from an EMBL/GenBank/DDBJ whole genome shotgun (WGS) entry which is preliminary data.</text>
</comment>
<dbReference type="InterPro" id="IPR045920">
    <property type="entry name" value="DUF6339"/>
</dbReference>